<dbReference type="AlphaFoldDB" id="A0A2H3JKH0"/>
<dbReference type="OrthoDB" id="2758056at2759"/>
<proteinExistence type="predicted"/>
<gene>
    <name evidence="1" type="ORF">WOLCODRAFT_158855</name>
</gene>
<sequence length="197" mass="22398">MAEHHYLTHLDNFNITLFNSTHELHHCFPIPQLRLFSEFDHKLRTRHFTKHNESIPGSYTLFRSLWNADPQCAYQFSGYDMLTGAITIAGKPIPVDLLVPRTEPQLHVVSKYSTHQEEVVEGILWELNVLPENSLTDLFRSPVALHVVMAEAVVKELGMEGMGEEQPRPSTPTAELPIGDIELKNELVDFEWGSGVI</sequence>
<accession>A0A2H3JKH0</accession>
<organism evidence="1 2">
    <name type="scientific">Wolfiporia cocos (strain MD-104)</name>
    <name type="common">Brown rot fungus</name>
    <dbReference type="NCBI Taxonomy" id="742152"/>
    <lineage>
        <taxon>Eukaryota</taxon>
        <taxon>Fungi</taxon>
        <taxon>Dikarya</taxon>
        <taxon>Basidiomycota</taxon>
        <taxon>Agaricomycotina</taxon>
        <taxon>Agaricomycetes</taxon>
        <taxon>Polyporales</taxon>
        <taxon>Phaeolaceae</taxon>
        <taxon>Wolfiporia</taxon>
    </lineage>
</organism>
<reference evidence="1 2" key="1">
    <citation type="journal article" date="2012" name="Science">
        <title>The Paleozoic origin of enzymatic lignin decomposition reconstructed from 31 fungal genomes.</title>
        <authorList>
            <person name="Floudas D."/>
            <person name="Binder M."/>
            <person name="Riley R."/>
            <person name="Barry K."/>
            <person name="Blanchette R.A."/>
            <person name="Henrissat B."/>
            <person name="Martinez A.T."/>
            <person name="Otillar R."/>
            <person name="Spatafora J.W."/>
            <person name="Yadav J.S."/>
            <person name="Aerts A."/>
            <person name="Benoit I."/>
            <person name="Boyd A."/>
            <person name="Carlson A."/>
            <person name="Copeland A."/>
            <person name="Coutinho P.M."/>
            <person name="de Vries R.P."/>
            <person name="Ferreira P."/>
            <person name="Findley K."/>
            <person name="Foster B."/>
            <person name="Gaskell J."/>
            <person name="Glotzer D."/>
            <person name="Gorecki P."/>
            <person name="Heitman J."/>
            <person name="Hesse C."/>
            <person name="Hori C."/>
            <person name="Igarashi K."/>
            <person name="Jurgens J.A."/>
            <person name="Kallen N."/>
            <person name="Kersten P."/>
            <person name="Kohler A."/>
            <person name="Kuees U."/>
            <person name="Kumar T.K.A."/>
            <person name="Kuo A."/>
            <person name="LaButti K."/>
            <person name="Larrondo L.F."/>
            <person name="Lindquist E."/>
            <person name="Ling A."/>
            <person name="Lombard V."/>
            <person name="Lucas S."/>
            <person name="Lundell T."/>
            <person name="Martin R."/>
            <person name="McLaughlin D.J."/>
            <person name="Morgenstern I."/>
            <person name="Morin E."/>
            <person name="Murat C."/>
            <person name="Nagy L.G."/>
            <person name="Nolan M."/>
            <person name="Ohm R.A."/>
            <person name="Patyshakuliyeva A."/>
            <person name="Rokas A."/>
            <person name="Ruiz-Duenas F.J."/>
            <person name="Sabat G."/>
            <person name="Salamov A."/>
            <person name="Samejima M."/>
            <person name="Schmutz J."/>
            <person name="Slot J.C."/>
            <person name="St John F."/>
            <person name="Stenlid J."/>
            <person name="Sun H."/>
            <person name="Sun S."/>
            <person name="Syed K."/>
            <person name="Tsang A."/>
            <person name="Wiebenga A."/>
            <person name="Young D."/>
            <person name="Pisabarro A."/>
            <person name="Eastwood D.C."/>
            <person name="Martin F."/>
            <person name="Cullen D."/>
            <person name="Grigoriev I.V."/>
            <person name="Hibbett D.S."/>
        </authorList>
    </citation>
    <scope>NUCLEOTIDE SEQUENCE [LARGE SCALE GENOMIC DNA]</scope>
    <source>
        <strain evidence="1 2">MD-104</strain>
    </source>
</reference>
<dbReference type="STRING" id="742152.A0A2H3JKH0"/>
<name>A0A2H3JKH0_WOLCO</name>
<dbReference type="EMBL" id="KB467976">
    <property type="protein sequence ID" value="PCH39299.1"/>
    <property type="molecule type" value="Genomic_DNA"/>
</dbReference>
<evidence type="ECO:0000313" key="2">
    <source>
        <dbReference type="Proteomes" id="UP000218811"/>
    </source>
</evidence>
<dbReference type="Proteomes" id="UP000218811">
    <property type="component" value="Unassembled WGS sequence"/>
</dbReference>
<keyword evidence="2" id="KW-1185">Reference proteome</keyword>
<protein>
    <submittedName>
        <fullName evidence="1">Uncharacterized protein</fullName>
    </submittedName>
</protein>
<evidence type="ECO:0000313" key="1">
    <source>
        <dbReference type="EMBL" id="PCH39299.1"/>
    </source>
</evidence>